<evidence type="ECO:0000256" key="8">
    <source>
        <dbReference type="ARBA" id="ARBA00023224"/>
    </source>
</evidence>
<evidence type="ECO:0000256" key="3">
    <source>
        <dbReference type="ARBA" id="ARBA00022692"/>
    </source>
</evidence>
<feature type="transmembrane region" description="Helical" evidence="9">
    <location>
        <begin position="74"/>
        <end position="93"/>
    </location>
</feature>
<keyword evidence="7 9" id="KW-0675">Receptor</keyword>
<dbReference type="Pfam" id="PF02949">
    <property type="entry name" value="7tm_6"/>
    <property type="match status" value="1"/>
</dbReference>
<dbReference type="GO" id="GO:0005549">
    <property type="term" value="F:odorant binding"/>
    <property type="evidence" value="ECO:0007669"/>
    <property type="project" value="InterPro"/>
</dbReference>
<gene>
    <name evidence="10" type="primary">OR85</name>
</gene>
<dbReference type="GO" id="GO:0007165">
    <property type="term" value="P:signal transduction"/>
    <property type="evidence" value="ECO:0007669"/>
    <property type="project" value="UniProtKB-KW"/>
</dbReference>
<protein>
    <recommendedName>
        <fullName evidence="9">Odorant receptor</fullName>
    </recommendedName>
</protein>
<reference evidence="10" key="1">
    <citation type="journal article" date="2016" name="PLoS ONE">
        <title>Identification of Putative Chemosensory Receptor Genes from the Athetis dissimilis Antennal Transcriptome.</title>
        <authorList>
            <person name="Dong J."/>
            <person name="Song Y."/>
            <person name="Li W."/>
            <person name="Shi J."/>
            <person name="Wang Z."/>
        </authorList>
    </citation>
    <scope>NUCLEOTIDE SEQUENCE</scope>
    <source>
        <tissue evidence="10">Antenna</tissue>
    </source>
</reference>
<organism evidence="10">
    <name type="scientific">Athetis dissimilis</name>
    <name type="common">Moth</name>
    <name type="synonym">Proxenus dissimilis</name>
    <dbReference type="NCBI Taxonomy" id="1737331"/>
    <lineage>
        <taxon>Eukaryota</taxon>
        <taxon>Metazoa</taxon>
        <taxon>Ecdysozoa</taxon>
        <taxon>Arthropoda</taxon>
        <taxon>Hexapoda</taxon>
        <taxon>Insecta</taxon>
        <taxon>Pterygota</taxon>
        <taxon>Neoptera</taxon>
        <taxon>Endopterygota</taxon>
        <taxon>Lepidoptera</taxon>
        <taxon>Glossata</taxon>
        <taxon>Ditrysia</taxon>
        <taxon>Noctuoidea</taxon>
        <taxon>Noctuidae</taxon>
        <taxon>Noctuinae</taxon>
        <taxon>Athetis</taxon>
    </lineage>
</organism>
<evidence type="ECO:0000256" key="4">
    <source>
        <dbReference type="ARBA" id="ARBA00022725"/>
    </source>
</evidence>
<dbReference type="GO" id="GO:0004984">
    <property type="term" value="F:olfactory receptor activity"/>
    <property type="evidence" value="ECO:0007669"/>
    <property type="project" value="InterPro"/>
</dbReference>
<evidence type="ECO:0000256" key="2">
    <source>
        <dbReference type="ARBA" id="ARBA00022606"/>
    </source>
</evidence>
<feature type="transmembrane region" description="Helical" evidence="9">
    <location>
        <begin position="43"/>
        <end position="62"/>
    </location>
</feature>
<dbReference type="AlphaFoldDB" id="A0A0S1TL39"/>
<feature type="transmembrane region" description="Helical" evidence="9">
    <location>
        <begin position="268"/>
        <end position="287"/>
    </location>
</feature>
<evidence type="ECO:0000256" key="1">
    <source>
        <dbReference type="ARBA" id="ARBA00004141"/>
    </source>
</evidence>
<feature type="transmembrane region" description="Helical" evidence="9">
    <location>
        <begin position="293"/>
        <end position="315"/>
    </location>
</feature>
<evidence type="ECO:0000256" key="7">
    <source>
        <dbReference type="ARBA" id="ARBA00023170"/>
    </source>
</evidence>
<dbReference type="PANTHER" id="PTHR21137:SF44">
    <property type="entry name" value="ODORANT RECEPTOR 13A-RELATED"/>
    <property type="match status" value="1"/>
</dbReference>
<evidence type="ECO:0000256" key="9">
    <source>
        <dbReference type="RuleBase" id="RU351113"/>
    </source>
</evidence>
<sequence length="395" mass="45577">MNELPEVPKEFIEPLLLCFGLLQNASIYIYDTEKCIRKKYFHLILNMVTVGPYLCALTMYLGKVFRGELQRDELAYVMSIYVVSVQALLKAAIVRLKAKEIRAIILGMGSMWRTEGLTEVQISKKNALLKRLKFCYAVFYWMNIIGSWQYILASLLETVFRKFILQQECGLLLPFSCSFPFDPTGNWIRYISVYIFETYSMFRIIYSYLGTEFLMITMCSHLATLFTLLQEELLNNKPGNHVHLKVIIKTHQKLISLSEQLDDVFDKVIFVNLSSASISMCFFGLSAKVAHGAIPMANNFVAVVVLTLPLFNLCYYGEKLREASAGLADSVYNNIWYRGDTRYQQFLWFIMRRSQKPCCLTSLKYNPITLNTFTTVLSTTWSYFSLALSVYEDES</sequence>
<evidence type="ECO:0000256" key="6">
    <source>
        <dbReference type="ARBA" id="ARBA00023136"/>
    </source>
</evidence>
<keyword evidence="3 9" id="KW-0812">Transmembrane</keyword>
<keyword evidence="6 9" id="KW-0472">Membrane</keyword>
<dbReference type="PANTHER" id="PTHR21137">
    <property type="entry name" value="ODORANT RECEPTOR"/>
    <property type="match status" value="1"/>
</dbReference>
<keyword evidence="2 9" id="KW-0716">Sensory transduction</keyword>
<keyword evidence="8 9" id="KW-0807">Transducer</keyword>
<keyword evidence="5 9" id="KW-1133">Transmembrane helix</keyword>
<proteinExistence type="evidence at transcript level"/>
<accession>A0A0S1TL39</accession>
<evidence type="ECO:0000313" key="10">
    <source>
        <dbReference type="EMBL" id="ALM26250.1"/>
    </source>
</evidence>
<feature type="transmembrane region" description="Helical" evidence="9">
    <location>
        <begin position="134"/>
        <end position="153"/>
    </location>
</feature>
<comment type="similarity">
    <text evidence="9">Belongs to the insect chemoreceptor superfamily. Heteromeric odorant receptor channel (TC 1.A.69) family.</text>
</comment>
<comment type="subcellular location">
    <subcellularLocation>
        <location evidence="9">Cell membrane</location>
        <topology evidence="9">Multi-pass membrane protein</topology>
    </subcellularLocation>
    <subcellularLocation>
        <location evidence="1">Membrane</location>
        <topology evidence="1">Multi-pass membrane protein</topology>
    </subcellularLocation>
</comment>
<dbReference type="EMBL" id="KR935758">
    <property type="protein sequence ID" value="ALM26250.1"/>
    <property type="molecule type" value="mRNA"/>
</dbReference>
<name>A0A0S1TL39_ATHDI</name>
<comment type="caution">
    <text evidence="9">Lacks conserved residue(s) required for the propagation of feature annotation.</text>
</comment>
<dbReference type="GO" id="GO:0005886">
    <property type="term" value="C:plasma membrane"/>
    <property type="evidence" value="ECO:0007669"/>
    <property type="project" value="UniProtKB-SubCell"/>
</dbReference>
<evidence type="ECO:0000256" key="5">
    <source>
        <dbReference type="ARBA" id="ARBA00022989"/>
    </source>
</evidence>
<dbReference type="InterPro" id="IPR004117">
    <property type="entry name" value="7tm6_olfct_rcpt"/>
</dbReference>
<keyword evidence="4 9" id="KW-0552">Olfaction</keyword>